<dbReference type="AlphaFoldDB" id="A0A0C9N621"/>
<dbReference type="PANTHER" id="PTHR43808:SF31">
    <property type="entry name" value="N-ACETYL-L-CITRULLINE DEACETYLASE"/>
    <property type="match status" value="1"/>
</dbReference>
<evidence type="ECO:0000256" key="5">
    <source>
        <dbReference type="ARBA" id="ARBA00022605"/>
    </source>
</evidence>
<keyword evidence="4" id="KW-0055">Arginine biosynthesis</keyword>
<evidence type="ECO:0000256" key="8">
    <source>
        <dbReference type="ARBA" id="ARBA00022833"/>
    </source>
</evidence>
<evidence type="ECO:0000256" key="1">
    <source>
        <dbReference type="ARBA" id="ARBA00001947"/>
    </source>
</evidence>
<evidence type="ECO:0000259" key="10">
    <source>
        <dbReference type="Pfam" id="PF07687"/>
    </source>
</evidence>
<keyword evidence="7" id="KW-0378">Hydrolase</keyword>
<keyword evidence="8" id="KW-0862">Zinc</keyword>
<evidence type="ECO:0000313" key="11">
    <source>
        <dbReference type="EMBL" id="GAN14954.1"/>
    </source>
</evidence>
<feature type="domain" description="Peptidase M20 dimerisation" evidence="10">
    <location>
        <begin position="183"/>
        <end position="292"/>
    </location>
</feature>
<dbReference type="GO" id="GO:0008777">
    <property type="term" value="F:acetylornithine deacetylase activity"/>
    <property type="evidence" value="ECO:0007669"/>
    <property type="project" value="TreeGrafter"/>
</dbReference>
<dbReference type="InterPro" id="IPR011650">
    <property type="entry name" value="Peptidase_M20_dimer"/>
</dbReference>
<dbReference type="Gene3D" id="3.40.630.10">
    <property type="entry name" value="Zn peptidases"/>
    <property type="match status" value="1"/>
</dbReference>
<evidence type="ECO:0000313" key="12">
    <source>
        <dbReference type="Proteomes" id="UP000032025"/>
    </source>
</evidence>
<dbReference type="InterPro" id="IPR002933">
    <property type="entry name" value="Peptidase_M20"/>
</dbReference>
<comment type="similarity">
    <text evidence="2">Belongs to the peptidase M20A family. ArgE subfamily.</text>
</comment>
<dbReference type="PANTHER" id="PTHR43808">
    <property type="entry name" value="ACETYLORNITHINE DEACETYLASE"/>
    <property type="match status" value="1"/>
</dbReference>
<dbReference type="EMBL" id="BBJS01000048">
    <property type="protein sequence ID" value="GAN14954.1"/>
    <property type="molecule type" value="Genomic_DNA"/>
</dbReference>
<keyword evidence="6" id="KW-0479">Metal-binding</keyword>
<dbReference type="NCBIfam" id="TIGR01892">
    <property type="entry name" value="AcOrn-deacetyl"/>
    <property type="match status" value="1"/>
</dbReference>
<keyword evidence="3" id="KW-0963">Cytoplasm</keyword>
<sequence>MGQDGGMTPDRLTADAIAILADLIAIDTTSRESNLDLIAYVERHLAGIGVTGRRVANDDGTKANFYGTIGPMERGGVVLSGHTDVVPIDGQPWTSDPWRLTRRGDRLFGRGTCDMKGFLALSLAVAPYVAQQGGARPLHLAFSYDEEVGCLGAPSMIAEIAREVPSPAAVVVGEPTEMVVVSGHKGIATWIVTVTGHEAHSSLTHLGASANMVAVRLMQQLADLADRLAGEGDPHSPFCPHHATLTIGQVNGGTAVNILARECRFAFDLRTLPGQEPETLLAPFFAACAEADAKLSARFSGAGVLVERRSRTPSFAPEPDGMAERLARGWAGDNGPARAVPYAAEAGQFQGAGFSTIICGPGSIAQAHQPDEYIDIAQMERGAAFMMRLADDLVR</sequence>
<accession>A0A0C9N621</accession>
<evidence type="ECO:0000256" key="4">
    <source>
        <dbReference type="ARBA" id="ARBA00022571"/>
    </source>
</evidence>
<dbReference type="Pfam" id="PF01546">
    <property type="entry name" value="Peptidase_M20"/>
    <property type="match status" value="1"/>
</dbReference>
<name>A0A0C9N621_SPHPI</name>
<comment type="caution">
    <text evidence="11">The sequence shown here is derived from an EMBL/GenBank/DDBJ whole genome shotgun (WGS) entry which is preliminary data.</text>
</comment>
<reference evidence="11 12" key="1">
    <citation type="submission" date="2014-08" db="EMBL/GenBank/DDBJ databases">
        <title>Whole genome shotgun sequence of Sphingomonas paucimobilis NBRC 13935.</title>
        <authorList>
            <person name="Hosoyama A."/>
            <person name="Hashimoto M."/>
            <person name="Hosoyama Y."/>
            <person name="Noguchi M."/>
            <person name="Uohara A."/>
            <person name="Ohji S."/>
            <person name="Katano-Makiyama Y."/>
            <person name="Ichikawa N."/>
            <person name="Kimura A."/>
            <person name="Yamazoe A."/>
            <person name="Fujita N."/>
        </authorList>
    </citation>
    <scope>NUCLEOTIDE SEQUENCE [LARGE SCALE GENOMIC DNA]</scope>
    <source>
        <strain evidence="11 12">NBRC 13935</strain>
    </source>
</reference>
<dbReference type="CDD" id="cd03894">
    <property type="entry name" value="M20_ArgE"/>
    <property type="match status" value="1"/>
</dbReference>
<dbReference type="Proteomes" id="UP000032025">
    <property type="component" value="Unassembled WGS sequence"/>
</dbReference>
<comment type="cofactor">
    <cofactor evidence="1">
        <name>Zn(2+)</name>
        <dbReference type="ChEBI" id="CHEBI:29105"/>
    </cofactor>
</comment>
<dbReference type="InterPro" id="IPR010169">
    <property type="entry name" value="AcOrn-deacetyl"/>
</dbReference>
<proteinExistence type="inferred from homology"/>
<dbReference type="SUPFAM" id="SSF55031">
    <property type="entry name" value="Bacterial exopeptidase dimerisation domain"/>
    <property type="match status" value="1"/>
</dbReference>
<organism evidence="11 12">
    <name type="scientific">Sphingomonas paucimobilis NBRC 13935</name>
    <dbReference type="NCBI Taxonomy" id="1219050"/>
    <lineage>
        <taxon>Bacteria</taxon>
        <taxon>Pseudomonadati</taxon>
        <taxon>Pseudomonadota</taxon>
        <taxon>Alphaproteobacteria</taxon>
        <taxon>Sphingomonadales</taxon>
        <taxon>Sphingomonadaceae</taxon>
        <taxon>Sphingomonas</taxon>
    </lineage>
</organism>
<keyword evidence="12" id="KW-1185">Reference proteome</keyword>
<dbReference type="InterPro" id="IPR050072">
    <property type="entry name" value="Peptidase_M20A"/>
</dbReference>
<evidence type="ECO:0000256" key="3">
    <source>
        <dbReference type="ARBA" id="ARBA00022490"/>
    </source>
</evidence>
<evidence type="ECO:0000256" key="2">
    <source>
        <dbReference type="ARBA" id="ARBA00005691"/>
    </source>
</evidence>
<keyword evidence="5" id="KW-0028">Amino-acid biosynthesis</keyword>
<evidence type="ECO:0000256" key="7">
    <source>
        <dbReference type="ARBA" id="ARBA00022801"/>
    </source>
</evidence>
<dbReference type="InterPro" id="IPR001261">
    <property type="entry name" value="ArgE/DapE_CS"/>
</dbReference>
<evidence type="ECO:0000256" key="6">
    <source>
        <dbReference type="ARBA" id="ARBA00022723"/>
    </source>
</evidence>
<dbReference type="GO" id="GO:0006526">
    <property type="term" value="P:L-arginine biosynthetic process"/>
    <property type="evidence" value="ECO:0007669"/>
    <property type="project" value="UniProtKB-KW"/>
</dbReference>
<evidence type="ECO:0000256" key="9">
    <source>
        <dbReference type="ARBA" id="ARBA00023285"/>
    </source>
</evidence>
<dbReference type="InterPro" id="IPR036264">
    <property type="entry name" value="Bact_exopeptidase_dim_dom"/>
</dbReference>
<dbReference type="SUPFAM" id="SSF53187">
    <property type="entry name" value="Zn-dependent exopeptidases"/>
    <property type="match status" value="1"/>
</dbReference>
<dbReference type="Gene3D" id="3.30.70.360">
    <property type="match status" value="1"/>
</dbReference>
<protein>
    <submittedName>
        <fullName evidence="11">DNA, contig: SP648</fullName>
    </submittedName>
</protein>
<keyword evidence="9" id="KW-0170">Cobalt</keyword>
<dbReference type="Pfam" id="PF07687">
    <property type="entry name" value="M20_dimer"/>
    <property type="match status" value="1"/>
</dbReference>
<dbReference type="GO" id="GO:0046872">
    <property type="term" value="F:metal ion binding"/>
    <property type="evidence" value="ECO:0007669"/>
    <property type="project" value="UniProtKB-KW"/>
</dbReference>
<dbReference type="NCBIfam" id="NF005710">
    <property type="entry name" value="PRK07522.1"/>
    <property type="match status" value="1"/>
</dbReference>
<dbReference type="PROSITE" id="PS00759">
    <property type="entry name" value="ARGE_DAPE_CPG2_2"/>
    <property type="match status" value="1"/>
</dbReference>
<gene>
    <name evidence="11" type="ORF">SP6_48_00210</name>
</gene>